<dbReference type="PIRSF" id="PIRSF000538">
    <property type="entry name" value="GlpK"/>
    <property type="match status" value="1"/>
</dbReference>
<dbReference type="InterPro" id="IPR018484">
    <property type="entry name" value="FGGY_N"/>
</dbReference>
<keyword evidence="4 7" id="KW-0418">Kinase</keyword>
<dbReference type="Proteomes" id="UP001501116">
    <property type="component" value="Unassembled WGS sequence"/>
</dbReference>
<dbReference type="CDD" id="cd07783">
    <property type="entry name" value="ASKHA_NBD_FGGY_SePSK_AtXK1-like"/>
    <property type="match status" value="1"/>
</dbReference>
<dbReference type="PANTHER" id="PTHR43095:SF5">
    <property type="entry name" value="XYLULOSE KINASE"/>
    <property type="match status" value="1"/>
</dbReference>
<evidence type="ECO:0000259" key="5">
    <source>
        <dbReference type="Pfam" id="PF00370"/>
    </source>
</evidence>
<name>A0ABP5C952_9PSEU</name>
<gene>
    <name evidence="7" type="ORF">GCM10009754_33350</name>
</gene>
<reference evidence="8" key="1">
    <citation type="journal article" date="2019" name="Int. J. Syst. Evol. Microbiol.">
        <title>The Global Catalogue of Microorganisms (GCM) 10K type strain sequencing project: providing services to taxonomists for standard genome sequencing and annotation.</title>
        <authorList>
            <consortium name="The Broad Institute Genomics Platform"/>
            <consortium name="The Broad Institute Genome Sequencing Center for Infectious Disease"/>
            <person name="Wu L."/>
            <person name="Ma J."/>
        </authorList>
    </citation>
    <scope>NUCLEOTIDE SEQUENCE [LARGE SCALE GENOMIC DNA]</scope>
    <source>
        <strain evidence="8">JCM 14545</strain>
    </source>
</reference>
<dbReference type="InterPro" id="IPR000577">
    <property type="entry name" value="Carb_kinase_FGGY"/>
</dbReference>
<dbReference type="InterPro" id="IPR050406">
    <property type="entry name" value="FGGY_Carb_Kinase"/>
</dbReference>
<protein>
    <submittedName>
        <fullName evidence="7">FGGY-family carbohydrate kinase</fullName>
    </submittedName>
</protein>
<evidence type="ECO:0000256" key="1">
    <source>
        <dbReference type="ARBA" id="ARBA00009156"/>
    </source>
</evidence>
<evidence type="ECO:0000256" key="4">
    <source>
        <dbReference type="ARBA" id="ARBA00022777"/>
    </source>
</evidence>
<dbReference type="InterPro" id="IPR018485">
    <property type="entry name" value="FGGY_C"/>
</dbReference>
<evidence type="ECO:0000259" key="6">
    <source>
        <dbReference type="Pfam" id="PF02782"/>
    </source>
</evidence>
<dbReference type="Pfam" id="PF00370">
    <property type="entry name" value="FGGY_N"/>
    <property type="match status" value="1"/>
</dbReference>
<dbReference type="Gene3D" id="3.30.420.40">
    <property type="match status" value="2"/>
</dbReference>
<proteinExistence type="inferred from homology"/>
<comment type="caution">
    <text evidence="7">The sequence shown here is derived from an EMBL/GenBank/DDBJ whole genome shotgun (WGS) entry which is preliminary data.</text>
</comment>
<feature type="domain" description="Carbohydrate kinase FGGY N-terminal" evidence="5">
    <location>
        <begin position="5"/>
        <end position="241"/>
    </location>
</feature>
<evidence type="ECO:0000313" key="7">
    <source>
        <dbReference type="EMBL" id="GAA1960121.1"/>
    </source>
</evidence>
<dbReference type="RefSeq" id="WP_344418738.1">
    <property type="nucleotide sequence ID" value="NZ_BAAANN010000012.1"/>
</dbReference>
<sequence length="481" mass="49544">MEPIAIGLDFATSAVRARCVTATGETLATASVPLPAPEHPEPGHREQDAAAWWPSACRALGTALGELPAGTPVAGLAITATSGTVVAVDRAGTPVGPALMYDDRRQTAAARDGWAADEARWRALGVQPSVLSTVGRLSWLTGHHPGAVRFCHTADLIGWYLCGEPVAADWSHTLKAGYDTLRGEWAEATLAAAGVPLALLPEVRAPTTAVGTVSAKAAAETGLPAGTPVLLGMSDGCTAQLATGAAAPGQFVSVLGTTLVVKGVSERLLPDPTGAVYSHRHPDGQWLPGGASNTGGEALAAVPHDRLAGLDSAAAAHGPATVVSYPLRRNGERFPFVAPRAEGFTLGEPRDEVDSHRAALEGVAFCERLALDHLRGLGLDVAAPLLTAGGGNRSEVWLRIRADVLGMPLRVAGDADSSFGAALLAASGTLHTGLAEATGAMVRPGHVIEPSGTRLEDSYQRFRAELARRGWLGQPDGARMS</sequence>
<keyword evidence="2" id="KW-0119">Carbohydrate metabolism</keyword>
<keyword evidence="2" id="KW-0859">Xylose metabolism</keyword>
<keyword evidence="3" id="KW-0808">Transferase</keyword>
<dbReference type="InterPro" id="IPR043129">
    <property type="entry name" value="ATPase_NBD"/>
</dbReference>
<feature type="domain" description="Carbohydrate kinase FGGY C-terminal" evidence="6">
    <location>
        <begin position="254"/>
        <end position="427"/>
    </location>
</feature>
<organism evidence="7 8">
    <name type="scientific">Amycolatopsis minnesotensis</name>
    <dbReference type="NCBI Taxonomy" id="337894"/>
    <lineage>
        <taxon>Bacteria</taxon>
        <taxon>Bacillati</taxon>
        <taxon>Actinomycetota</taxon>
        <taxon>Actinomycetes</taxon>
        <taxon>Pseudonocardiales</taxon>
        <taxon>Pseudonocardiaceae</taxon>
        <taxon>Amycolatopsis</taxon>
    </lineage>
</organism>
<dbReference type="EMBL" id="BAAANN010000012">
    <property type="protein sequence ID" value="GAA1960121.1"/>
    <property type="molecule type" value="Genomic_DNA"/>
</dbReference>
<dbReference type="PANTHER" id="PTHR43095">
    <property type="entry name" value="SUGAR KINASE"/>
    <property type="match status" value="1"/>
</dbReference>
<keyword evidence="8" id="KW-1185">Reference proteome</keyword>
<evidence type="ECO:0000256" key="3">
    <source>
        <dbReference type="ARBA" id="ARBA00022679"/>
    </source>
</evidence>
<dbReference type="Pfam" id="PF02782">
    <property type="entry name" value="FGGY_C"/>
    <property type="match status" value="1"/>
</dbReference>
<comment type="similarity">
    <text evidence="1">Belongs to the FGGY kinase family.</text>
</comment>
<evidence type="ECO:0000256" key="2">
    <source>
        <dbReference type="ARBA" id="ARBA00022629"/>
    </source>
</evidence>
<accession>A0ABP5C952</accession>
<dbReference type="SUPFAM" id="SSF53067">
    <property type="entry name" value="Actin-like ATPase domain"/>
    <property type="match status" value="2"/>
</dbReference>
<evidence type="ECO:0000313" key="8">
    <source>
        <dbReference type="Proteomes" id="UP001501116"/>
    </source>
</evidence>
<dbReference type="GO" id="GO:0016301">
    <property type="term" value="F:kinase activity"/>
    <property type="evidence" value="ECO:0007669"/>
    <property type="project" value="UniProtKB-KW"/>
</dbReference>